<sequence>MNSLYGLYQGDPLSPFLFIIATEPLGFLINLGINKGHLKGVKMGVESHSFSISHLCFADGTLHFTTPHI</sequence>
<feature type="transmembrane region" description="Helical" evidence="1">
    <location>
        <begin position="12"/>
        <end position="33"/>
    </location>
</feature>
<name>A0A2C9W124_MANES</name>
<keyword evidence="1" id="KW-1133">Transmembrane helix</keyword>
<proteinExistence type="predicted"/>
<gene>
    <name evidence="2" type="ORF">MANES_04G051300</name>
</gene>
<evidence type="ECO:0008006" key="3">
    <source>
        <dbReference type="Google" id="ProtNLM"/>
    </source>
</evidence>
<protein>
    <recommendedName>
        <fullName evidence="3">Reverse transcriptase domain-containing protein</fullName>
    </recommendedName>
</protein>
<reference evidence="2" key="1">
    <citation type="submission" date="2016-02" db="EMBL/GenBank/DDBJ databases">
        <title>WGS assembly of Manihot esculenta.</title>
        <authorList>
            <person name="Bredeson J.V."/>
            <person name="Prochnik S.E."/>
            <person name="Lyons J.B."/>
            <person name="Schmutz J."/>
            <person name="Grimwood J."/>
            <person name="Vrebalov J."/>
            <person name="Bart R.S."/>
            <person name="Amuge T."/>
            <person name="Ferguson M.E."/>
            <person name="Green R."/>
            <person name="Putnam N."/>
            <person name="Stites J."/>
            <person name="Rounsley S."/>
            <person name="Rokhsar D.S."/>
        </authorList>
    </citation>
    <scope>NUCLEOTIDE SEQUENCE [LARGE SCALE GENOMIC DNA]</scope>
    <source>
        <tissue evidence="2">Leaf</tissue>
    </source>
</reference>
<accession>A0A2C9W124</accession>
<dbReference type="EMBL" id="CM004390">
    <property type="protein sequence ID" value="OAY52025.1"/>
    <property type="molecule type" value="Genomic_DNA"/>
</dbReference>
<evidence type="ECO:0000313" key="2">
    <source>
        <dbReference type="EMBL" id="OAY52025.1"/>
    </source>
</evidence>
<evidence type="ECO:0000256" key="1">
    <source>
        <dbReference type="SAM" id="Phobius"/>
    </source>
</evidence>
<organism evidence="2">
    <name type="scientific">Manihot esculenta</name>
    <name type="common">Cassava</name>
    <name type="synonym">Jatropha manihot</name>
    <dbReference type="NCBI Taxonomy" id="3983"/>
    <lineage>
        <taxon>Eukaryota</taxon>
        <taxon>Viridiplantae</taxon>
        <taxon>Streptophyta</taxon>
        <taxon>Embryophyta</taxon>
        <taxon>Tracheophyta</taxon>
        <taxon>Spermatophyta</taxon>
        <taxon>Magnoliopsida</taxon>
        <taxon>eudicotyledons</taxon>
        <taxon>Gunneridae</taxon>
        <taxon>Pentapetalae</taxon>
        <taxon>rosids</taxon>
        <taxon>fabids</taxon>
        <taxon>Malpighiales</taxon>
        <taxon>Euphorbiaceae</taxon>
        <taxon>Crotonoideae</taxon>
        <taxon>Manihoteae</taxon>
        <taxon>Manihot</taxon>
    </lineage>
</organism>
<keyword evidence="1" id="KW-0812">Transmembrane</keyword>
<dbReference type="AlphaFoldDB" id="A0A2C9W124"/>
<keyword evidence="1" id="KW-0472">Membrane</keyword>